<reference evidence="3" key="1">
    <citation type="journal article" date="2020" name="Stud. Mycol.">
        <title>101 Dothideomycetes genomes: a test case for predicting lifestyles and emergence of pathogens.</title>
        <authorList>
            <person name="Haridas S."/>
            <person name="Albert R."/>
            <person name="Binder M."/>
            <person name="Bloem J."/>
            <person name="Labutti K."/>
            <person name="Salamov A."/>
            <person name="Andreopoulos B."/>
            <person name="Baker S."/>
            <person name="Barry K."/>
            <person name="Bills G."/>
            <person name="Bluhm B."/>
            <person name="Cannon C."/>
            <person name="Castanera R."/>
            <person name="Culley D."/>
            <person name="Daum C."/>
            <person name="Ezra D."/>
            <person name="Gonzalez J."/>
            <person name="Henrissat B."/>
            <person name="Kuo A."/>
            <person name="Liang C."/>
            <person name="Lipzen A."/>
            <person name="Lutzoni F."/>
            <person name="Magnuson J."/>
            <person name="Mondo S."/>
            <person name="Nolan M."/>
            <person name="Ohm R."/>
            <person name="Pangilinan J."/>
            <person name="Park H.-J."/>
            <person name="Ramirez L."/>
            <person name="Alfaro M."/>
            <person name="Sun H."/>
            <person name="Tritt A."/>
            <person name="Yoshinaga Y."/>
            <person name="Zwiers L.-H."/>
            <person name="Turgeon B."/>
            <person name="Goodwin S."/>
            <person name="Spatafora J."/>
            <person name="Crous P."/>
            <person name="Grigoriev I."/>
        </authorList>
    </citation>
    <scope>NUCLEOTIDE SEQUENCE</scope>
    <source>
        <strain evidence="3">ATCC 16933</strain>
    </source>
</reference>
<dbReference type="AlphaFoldDB" id="A0A6A6NQF3"/>
<dbReference type="GO" id="GO:0003700">
    <property type="term" value="F:DNA-binding transcription factor activity"/>
    <property type="evidence" value="ECO:0007669"/>
    <property type="project" value="InterPro"/>
</dbReference>
<dbReference type="PROSITE" id="PS00036">
    <property type="entry name" value="BZIP_BASIC"/>
    <property type="match status" value="1"/>
</dbReference>
<feature type="compositionally biased region" description="Basic residues" evidence="1">
    <location>
        <begin position="34"/>
        <end position="45"/>
    </location>
</feature>
<keyword evidence="4" id="KW-1185">Reference proteome</keyword>
<sequence>MTFGIFNVARIIMKQQAHLPHRSSPRSDFSARSASRRSANHHGKARAPDAFPEFVAPEELSAFNCGRGGGGNFGEAGAGAFTPAEEEEEGEEAEEPAARERRRRHGFETSSSFALDDNLPPAEAAAHEGITLDEFEYFNEAPAHLSPDQFPSATSSQLPPTTSHPKRHHPSTSTPSISHPAPTRTATAGPSSSKRARNALAARRYRQKHVDRVEQLEAALRGVTRERDGLRLELARKEAEVGLLREVFMVREGRRGGGSGGDSTT</sequence>
<feature type="region of interest" description="Disordered" evidence="1">
    <location>
        <begin position="143"/>
        <end position="207"/>
    </location>
</feature>
<evidence type="ECO:0000259" key="2">
    <source>
        <dbReference type="PROSITE" id="PS00036"/>
    </source>
</evidence>
<dbReference type="SUPFAM" id="SSF57959">
    <property type="entry name" value="Leucine zipper domain"/>
    <property type="match status" value="1"/>
</dbReference>
<dbReference type="OrthoDB" id="2257100at2759"/>
<feature type="compositionally biased region" description="Low complexity" evidence="1">
    <location>
        <begin position="171"/>
        <end position="183"/>
    </location>
</feature>
<feature type="compositionally biased region" description="Polar residues" evidence="1">
    <location>
        <begin position="184"/>
        <end position="193"/>
    </location>
</feature>
<feature type="region of interest" description="Disordered" evidence="1">
    <location>
        <begin position="17"/>
        <end position="52"/>
    </location>
</feature>
<feature type="compositionally biased region" description="Gly residues" evidence="1">
    <location>
        <begin position="66"/>
        <end position="77"/>
    </location>
</feature>
<dbReference type="Proteomes" id="UP000799766">
    <property type="component" value="Unassembled WGS sequence"/>
</dbReference>
<dbReference type="SMART" id="SM00338">
    <property type="entry name" value="BRLZ"/>
    <property type="match status" value="1"/>
</dbReference>
<feature type="region of interest" description="Disordered" evidence="1">
    <location>
        <begin position="64"/>
        <end position="120"/>
    </location>
</feature>
<dbReference type="Gene3D" id="3.30.160.60">
    <property type="entry name" value="Classic Zinc Finger"/>
    <property type="match status" value="1"/>
</dbReference>
<proteinExistence type="predicted"/>
<protein>
    <recommendedName>
        <fullName evidence="2">BZIP domain-containing protein</fullName>
    </recommendedName>
</protein>
<gene>
    <name evidence="3" type="ORF">BDY21DRAFT_366644</name>
</gene>
<feature type="compositionally biased region" description="Acidic residues" evidence="1">
    <location>
        <begin position="84"/>
        <end position="95"/>
    </location>
</feature>
<dbReference type="EMBL" id="MU001694">
    <property type="protein sequence ID" value="KAF2453929.1"/>
    <property type="molecule type" value="Genomic_DNA"/>
</dbReference>
<name>A0A6A6NQF3_9PEZI</name>
<dbReference type="InterPro" id="IPR004827">
    <property type="entry name" value="bZIP"/>
</dbReference>
<accession>A0A6A6NQF3</accession>
<feature type="compositionally biased region" description="Polar residues" evidence="1">
    <location>
        <begin position="149"/>
        <end position="163"/>
    </location>
</feature>
<evidence type="ECO:0000313" key="4">
    <source>
        <dbReference type="Proteomes" id="UP000799766"/>
    </source>
</evidence>
<evidence type="ECO:0000313" key="3">
    <source>
        <dbReference type="EMBL" id="KAF2453929.1"/>
    </source>
</evidence>
<dbReference type="InterPro" id="IPR046347">
    <property type="entry name" value="bZIP_sf"/>
</dbReference>
<evidence type="ECO:0000256" key="1">
    <source>
        <dbReference type="SAM" id="MobiDB-lite"/>
    </source>
</evidence>
<organism evidence="3 4">
    <name type="scientific">Lineolata rhizophorae</name>
    <dbReference type="NCBI Taxonomy" id="578093"/>
    <lineage>
        <taxon>Eukaryota</taxon>
        <taxon>Fungi</taxon>
        <taxon>Dikarya</taxon>
        <taxon>Ascomycota</taxon>
        <taxon>Pezizomycotina</taxon>
        <taxon>Dothideomycetes</taxon>
        <taxon>Dothideomycetes incertae sedis</taxon>
        <taxon>Lineolatales</taxon>
        <taxon>Lineolataceae</taxon>
        <taxon>Lineolata</taxon>
    </lineage>
</organism>
<feature type="domain" description="BZIP" evidence="2">
    <location>
        <begin position="194"/>
        <end position="208"/>
    </location>
</feature>